<gene>
    <name evidence="1" type="ORF">OCTVUL_1B010892</name>
</gene>
<evidence type="ECO:0000313" key="2">
    <source>
        <dbReference type="Proteomes" id="UP001162480"/>
    </source>
</evidence>
<proteinExistence type="predicted"/>
<dbReference type="EMBL" id="OX597817">
    <property type="protein sequence ID" value="CAI9721704.1"/>
    <property type="molecule type" value="Genomic_DNA"/>
</dbReference>
<dbReference type="Proteomes" id="UP001162480">
    <property type="component" value="Chromosome 4"/>
</dbReference>
<accession>A0AA36ATA0</accession>
<dbReference type="SUPFAM" id="SSF55770">
    <property type="entry name" value="Profilin (actin-binding protein)"/>
    <property type="match status" value="1"/>
</dbReference>
<reference evidence="1" key="1">
    <citation type="submission" date="2023-08" db="EMBL/GenBank/DDBJ databases">
        <authorList>
            <person name="Alioto T."/>
            <person name="Alioto T."/>
            <person name="Gomez Garrido J."/>
        </authorList>
    </citation>
    <scope>NUCLEOTIDE SEQUENCE</scope>
</reference>
<protein>
    <submittedName>
        <fullName evidence="1">Uncharacterized protein</fullName>
    </submittedName>
</protein>
<dbReference type="Gene3D" id="3.30.450.30">
    <property type="entry name" value="Dynein light chain 2a, cytoplasmic"/>
    <property type="match status" value="1"/>
</dbReference>
<dbReference type="InterPro" id="IPR036140">
    <property type="entry name" value="PFN_sf"/>
</dbReference>
<keyword evidence="2" id="KW-1185">Reference proteome</keyword>
<sequence>MMSQYTEATPSQQHAMAIRGVVIYDSNGTVIRSSLNVPLPRSLLKSLLASFRVPRSRVKTQMFQCYLEGGNYHCMTVNPNVIVGWSNASRFTLNKSSGGIVMVFEDPKSPTSSVTSSEDYAEHLKTFQSVQQELHSPH</sequence>
<evidence type="ECO:0000313" key="1">
    <source>
        <dbReference type="EMBL" id="CAI9721704.1"/>
    </source>
</evidence>
<name>A0AA36ATA0_OCTVU</name>
<organism evidence="1 2">
    <name type="scientific">Octopus vulgaris</name>
    <name type="common">Common octopus</name>
    <dbReference type="NCBI Taxonomy" id="6645"/>
    <lineage>
        <taxon>Eukaryota</taxon>
        <taxon>Metazoa</taxon>
        <taxon>Spiralia</taxon>
        <taxon>Lophotrochozoa</taxon>
        <taxon>Mollusca</taxon>
        <taxon>Cephalopoda</taxon>
        <taxon>Coleoidea</taxon>
        <taxon>Octopodiformes</taxon>
        <taxon>Octopoda</taxon>
        <taxon>Incirrata</taxon>
        <taxon>Octopodidae</taxon>
        <taxon>Octopus</taxon>
    </lineage>
</organism>
<dbReference type="AlphaFoldDB" id="A0AA36ATA0"/>